<dbReference type="EMBL" id="QHKO01000006">
    <property type="protein sequence ID" value="RAL21295.1"/>
    <property type="molecule type" value="Genomic_DNA"/>
</dbReference>
<evidence type="ECO:0000313" key="2">
    <source>
        <dbReference type="EMBL" id="RAL21295.1"/>
    </source>
</evidence>
<sequence>MIAFGLIFLVSMLVSLVMIAAVWKIYTKAGEPGWASIVPVYNSIVLAKIAGKEPWWGLLLYVPFINLVAMVILCIGLAHAFGKDTLWGLGLIFFGFIFFPLLGFGSATYQGERAATPSPSF</sequence>
<dbReference type="AlphaFoldDB" id="A0A328C817"/>
<keyword evidence="1" id="KW-0812">Transmembrane</keyword>
<dbReference type="Pfam" id="PF18936">
    <property type="entry name" value="DUF5684"/>
    <property type="match status" value="1"/>
</dbReference>
<comment type="caution">
    <text evidence="2">The sequence shown here is derived from an EMBL/GenBank/DDBJ whole genome shotgun (WGS) entry which is preliminary data.</text>
</comment>
<feature type="transmembrane region" description="Helical" evidence="1">
    <location>
        <begin position="7"/>
        <end position="26"/>
    </location>
</feature>
<feature type="transmembrane region" description="Helical" evidence="1">
    <location>
        <begin position="58"/>
        <end position="80"/>
    </location>
</feature>
<dbReference type="OrthoDB" id="3637276at2"/>
<feature type="transmembrane region" description="Helical" evidence="1">
    <location>
        <begin position="86"/>
        <end position="104"/>
    </location>
</feature>
<proteinExistence type="predicted"/>
<accession>A0A328C817</accession>
<dbReference type="Proteomes" id="UP000249169">
    <property type="component" value="Unassembled WGS sequence"/>
</dbReference>
<keyword evidence="1" id="KW-0472">Membrane</keyword>
<keyword evidence="1" id="KW-1133">Transmembrane helix</keyword>
<reference evidence="2 3" key="1">
    <citation type="submission" date="2018-05" db="EMBL/GenBank/DDBJ databases">
        <title>Lujinxingia marina gen. nov. sp. nov., a new facultative anaerobic member of the class Deltaproteobacteria, and proposal of Lujinxingaceae fam. nov.</title>
        <authorList>
            <person name="Li C.-M."/>
        </authorList>
    </citation>
    <scope>NUCLEOTIDE SEQUENCE [LARGE SCALE GENOMIC DNA]</scope>
    <source>
        <strain evidence="2 3">B210</strain>
    </source>
</reference>
<evidence type="ECO:0000256" key="1">
    <source>
        <dbReference type="SAM" id="Phobius"/>
    </source>
</evidence>
<dbReference type="InterPro" id="IPR043739">
    <property type="entry name" value="DUF5684"/>
</dbReference>
<evidence type="ECO:0000313" key="3">
    <source>
        <dbReference type="Proteomes" id="UP000249169"/>
    </source>
</evidence>
<name>A0A328C817_9DELT</name>
<protein>
    <submittedName>
        <fullName evidence="2">Signal peptidase I</fullName>
    </submittedName>
</protein>
<keyword evidence="3" id="KW-1185">Reference proteome</keyword>
<organism evidence="2 3">
    <name type="scientific">Lujinxingia litoralis</name>
    <dbReference type="NCBI Taxonomy" id="2211119"/>
    <lineage>
        <taxon>Bacteria</taxon>
        <taxon>Deltaproteobacteria</taxon>
        <taxon>Bradymonadales</taxon>
        <taxon>Lujinxingiaceae</taxon>
        <taxon>Lujinxingia</taxon>
    </lineage>
</organism>
<gene>
    <name evidence="2" type="ORF">DL240_13365</name>
</gene>